<dbReference type="OrthoDB" id="6020543at2759"/>
<dbReference type="SUPFAM" id="SSF57625">
    <property type="entry name" value="Invertebrate chitin-binding proteins"/>
    <property type="match status" value="1"/>
</dbReference>
<dbReference type="GO" id="GO:0005576">
    <property type="term" value="C:extracellular region"/>
    <property type="evidence" value="ECO:0007669"/>
    <property type="project" value="InterPro"/>
</dbReference>
<dbReference type="Gene3D" id="2.170.140.10">
    <property type="entry name" value="Chitin binding domain"/>
    <property type="match status" value="1"/>
</dbReference>
<feature type="domain" description="Chitin-binding type-2" evidence="2">
    <location>
        <begin position="268"/>
        <end position="328"/>
    </location>
</feature>
<feature type="compositionally biased region" description="Polar residues" evidence="1">
    <location>
        <begin position="476"/>
        <end position="494"/>
    </location>
</feature>
<reference evidence="4" key="1">
    <citation type="submission" date="2025-08" db="UniProtKB">
        <authorList>
            <consortium name="RefSeq"/>
        </authorList>
    </citation>
    <scope>IDENTIFICATION</scope>
    <source>
        <strain evidence="4">11010-0011.00</strain>
        <tissue evidence="4">Whole body</tissue>
    </source>
</reference>
<evidence type="ECO:0000259" key="2">
    <source>
        <dbReference type="PROSITE" id="PS50940"/>
    </source>
</evidence>
<dbReference type="AlphaFoldDB" id="A0A6J2TVP3"/>
<gene>
    <name evidence="4" type="primary">LOC115627876</name>
</gene>
<accession>A0A6J2TVP3</accession>
<dbReference type="GO" id="GO:0008061">
    <property type="term" value="F:chitin binding"/>
    <property type="evidence" value="ECO:0007669"/>
    <property type="project" value="InterPro"/>
</dbReference>
<evidence type="ECO:0000256" key="1">
    <source>
        <dbReference type="SAM" id="MobiDB-lite"/>
    </source>
</evidence>
<protein>
    <submittedName>
        <fullName evidence="4">Protein MTL1</fullName>
    </submittedName>
</protein>
<feature type="compositionally biased region" description="Low complexity" evidence="1">
    <location>
        <begin position="74"/>
        <end position="89"/>
    </location>
</feature>
<evidence type="ECO:0000313" key="3">
    <source>
        <dbReference type="Proteomes" id="UP000504634"/>
    </source>
</evidence>
<feature type="region of interest" description="Disordered" evidence="1">
    <location>
        <begin position="74"/>
        <end position="248"/>
    </location>
</feature>
<dbReference type="Proteomes" id="UP000504634">
    <property type="component" value="Unplaced"/>
</dbReference>
<dbReference type="InterPro" id="IPR036508">
    <property type="entry name" value="Chitin-bd_dom_sf"/>
</dbReference>
<feature type="compositionally biased region" description="Low complexity" evidence="1">
    <location>
        <begin position="96"/>
        <end position="111"/>
    </location>
</feature>
<feature type="compositionally biased region" description="Basic and acidic residues" evidence="1">
    <location>
        <begin position="436"/>
        <end position="459"/>
    </location>
</feature>
<sequence>MVQVAMTTTTTNSAINTTMITRRGKFSVAFSMLLLCIALLLNKSCGIVALSTEGSGALAVGTDAWSGITTAGLDSDSLTTTTEENNESGSGSGIGLTTDVTIEDLTTTTASPDEETTTSANDVNEEDSTTTSASPDEETTTAANDVNNGDSTTTTTSPDEETTTSANDVNNGDSTTTTTSPDEETSTAANEEISTNSPDEPASTTTEPNNSDGGAPIDTTTVNSGNAEDSDPITTTTSSGNANGQEPVTTTLVPEASTIAPTPPAPPVFECQSTGHFAHLDGDCRRYYNCLLDALTGQLVALEQVCPPLTAFTPLYGRCTRDLAACSDDGFNCTAVGRFSGSDDSHYYNCVPSLLGGLHKYRVRCSIGQRFEPVLGRCWRYDWTQLTPGSELLESSDLAAIKREQKAFKAEEKLRQKVLKQQEKLALKQQKELEKQAKKAAKEQAKQQAKQEKEKEKNKNKVQSAESEQSEEDTEWPQQLGPQPENFQCSREGNYPRQNPQQFFACVSQNGQLLTLALECRGLHIFDAQIGACTPSNE</sequence>
<dbReference type="Pfam" id="PF01607">
    <property type="entry name" value="CBM_14"/>
    <property type="match status" value="1"/>
</dbReference>
<proteinExistence type="predicted"/>
<dbReference type="PROSITE" id="PS50940">
    <property type="entry name" value="CHIT_BIND_II"/>
    <property type="match status" value="1"/>
</dbReference>
<feature type="region of interest" description="Disordered" evidence="1">
    <location>
        <begin position="436"/>
        <end position="494"/>
    </location>
</feature>
<name>A0A6J2TVP3_DROLE</name>
<dbReference type="InterPro" id="IPR002557">
    <property type="entry name" value="Chitin-bd_dom"/>
</dbReference>
<dbReference type="CTD" id="32912"/>
<dbReference type="RefSeq" id="XP_030379620.1">
    <property type="nucleotide sequence ID" value="XM_030523760.1"/>
</dbReference>
<dbReference type="GeneID" id="115627876"/>
<organism evidence="3 4">
    <name type="scientific">Drosophila lebanonensis</name>
    <name type="common">Fruit fly</name>
    <name type="synonym">Scaptodrosophila lebanonensis</name>
    <dbReference type="NCBI Taxonomy" id="7225"/>
    <lineage>
        <taxon>Eukaryota</taxon>
        <taxon>Metazoa</taxon>
        <taxon>Ecdysozoa</taxon>
        <taxon>Arthropoda</taxon>
        <taxon>Hexapoda</taxon>
        <taxon>Insecta</taxon>
        <taxon>Pterygota</taxon>
        <taxon>Neoptera</taxon>
        <taxon>Endopterygota</taxon>
        <taxon>Diptera</taxon>
        <taxon>Brachycera</taxon>
        <taxon>Muscomorpha</taxon>
        <taxon>Ephydroidea</taxon>
        <taxon>Drosophilidae</taxon>
        <taxon>Scaptodrosophila</taxon>
    </lineage>
</organism>
<feature type="compositionally biased region" description="Polar residues" evidence="1">
    <location>
        <begin position="129"/>
        <end position="149"/>
    </location>
</feature>
<keyword evidence="3" id="KW-1185">Reference proteome</keyword>
<feature type="compositionally biased region" description="Polar residues" evidence="1">
    <location>
        <begin position="188"/>
        <end position="248"/>
    </location>
</feature>
<evidence type="ECO:0000313" key="4">
    <source>
        <dbReference type="RefSeq" id="XP_030379620.1"/>
    </source>
</evidence>